<evidence type="ECO:0000313" key="2">
    <source>
        <dbReference type="Proteomes" id="UP000537718"/>
    </source>
</evidence>
<gene>
    <name evidence="1" type="ORF">HDE69_004042</name>
</gene>
<evidence type="ECO:0008006" key="3">
    <source>
        <dbReference type="Google" id="ProtNLM"/>
    </source>
</evidence>
<dbReference type="Pfam" id="PF07609">
    <property type="entry name" value="DUF1572"/>
    <property type="match status" value="1"/>
</dbReference>
<dbReference type="EMBL" id="JACHCF010000010">
    <property type="protein sequence ID" value="MBB5622960.1"/>
    <property type="molecule type" value="Genomic_DNA"/>
</dbReference>
<name>A0A7W9DM93_9SPHI</name>
<accession>A0A7W9DM93</accession>
<dbReference type="RefSeq" id="WP_221270724.1">
    <property type="nucleotide sequence ID" value="NZ_JACHCF010000010.1"/>
</dbReference>
<dbReference type="Gene3D" id="1.20.120.450">
    <property type="entry name" value="dinb family like domain"/>
    <property type="match status" value="1"/>
</dbReference>
<organism evidence="1 2">
    <name type="scientific">Pedobacter cryoconitis</name>
    <dbReference type="NCBI Taxonomy" id="188932"/>
    <lineage>
        <taxon>Bacteria</taxon>
        <taxon>Pseudomonadati</taxon>
        <taxon>Bacteroidota</taxon>
        <taxon>Sphingobacteriia</taxon>
        <taxon>Sphingobacteriales</taxon>
        <taxon>Sphingobacteriaceae</taxon>
        <taxon>Pedobacter</taxon>
    </lineage>
</organism>
<dbReference type="SUPFAM" id="SSF109854">
    <property type="entry name" value="DinB/YfiT-like putative metalloenzymes"/>
    <property type="match status" value="1"/>
</dbReference>
<dbReference type="InterPro" id="IPR034660">
    <property type="entry name" value="DinB/YfiT-like"/>
</dbReference>
<protein>
    <recommendedName>
        <fullName evidence="3">DUF1572 domain-containing protein</fullName>
    </recommendedName>
</protein>
<evidence type="ECO:0000313" key="1">
    <source>
        <dbReference type="EMBL" id="MBB5622960.1"/>
    </source>
</evidence>
<dbReference type="AlphaFoldDB" id="A0A7W9DM93"/>
<proteinExistence type="predicted"/>
<comment type="caution">
    <text evidence="1">The sequence shown here is derived from an EMBL/GenBank/DDBJ whole genome shotgun (WGS) entry which is preliminary data.</text>
</comment>
<sequence>MLINNYLESVFKQFEYYKMIGEKTFAQLSDAELFYQYNPESNSIATIVKHISGNMLSRWTDFLTTDGEKDWRNREAEFDNDVKDSAELMLLWNKGWDCLFTALKTVNEDNFEQIIYIRNQGHSITEAINRQLAHYPYHIGQIVFLGKMLKDKDWGSLSIPHGDSQKYNGEKFAQPKTKAHFTDEFLNKGEG</sequence>
<dbReference type="InterPro" id="IPR011466">
    <property type="entry name" value="DUF1572"/>
</dbReference>
<reference evidence="1 2" key="1">
    <citation type="submission" date="2020-08" db="EMBL/GenBank/DDBJ databases">
        <title>Genomic Encyclopedia of Type Strains, Phase IV (KMG-V): Genome sequencing to study the core and pangenomes of soil and plant-associated prokaryotes.</title>
        <authorList>
            <person name="Whitman W."/>
        </authorList>
    </citation>
    <scope>NUCLEOTIDE SEQUENCE [LARGE SCALE GENOMIC DNA]</scope>
    <source>
        <strain evidence="1 2">MP7CTX6</strain>
    </source>
</reference>
<dbReference type="Proteomes" id="UP000537718">
    <property type="component" value="Unassembled WGS sequence"/>
</dbReference>